<feature type="transmembrane region" description="Helical" evidence="1">
    <location>
        <begin position="93"/>
        <end position="114"/>
    </location>
</feature>
<evidence type="ECO:0000313" key="3">
    <source>
        <dbReference type="Proteomes" id="UP000538666"/>
    </source>
</evidence>
<dbReference type="AlphaFoldDB" id="A0A841K224"/>
<reference evidence="2 3" key="1">
    <citation type="submission" date="2020-08" db="EMBL/GenBank/DDBJ databases">
        <title>Genomic Encyclopedia of Type Strains, Phase IV (KMG-IV): sequencing the most valuable type-strain genomes for metagenomic binning, comparative biology and taxonomic classification.</title>
        <authorList>
            <person name="Goeker M."/>
        </authorList>
    </citation>
    <scope>NUCLEOTIDE SEQUENCE [LARGE SCALE GENOMIC DNA]</scope>
    <source>
        <strain evidence="2 3">DSM 103733</strain>
    </source>
</reference>
<proteinExistence type="predicted"/>
<protein>
    <submittedName>
        <fullName evidence="2">Uncharacterized protein YecE (DUF72 family)</fullName>
    </submittedName>
</protein>
<accession>A0A841K224</accession>
<dbReference type="SUPFAM" id="SSF117396">
    <property type="entry name" value="TM1631-like"/>
    <property type="match status" value="1"/>
</dbReference>
<keyword evidence="1" id="KW-0812">Transmembrane</keyword>
<organism evidence="2 3">
    <name type="scientific">Silvibacterium bohemicum</name>
    <dbReference type="NCBI Taxonomy" id="1577686"/>
    <lineage>
        <taxon>Bacteria</taxon>
        <taxon>Pseudomonadati</taxon>
        <taxon>Acidobacteriota</taxon>
        <taxon>Terriglobia</taxon>
        <taxon>Terriglobales</taxon>
        <taxon>Acidobacteriaceae</taxon>
        <taxon>Silvibacterium</taxon>
    </lineage>
</organism>
<dbReference type="InterPro" id="IPR002763">
    <property type="entry name" value="DUF72"/>
</dbReference>
<dbReference type="PANTHER" id="PTHR30348:SF4">
    <property type="entry name" value="DUF72 DOMAIN-CONTAINING PROTEIN"/>
    <property type="match status" value="1"/>
</dbReference>
<evidence type="ECO:0000256" key="1">
    <source>
        <dbReference type="SAM" id="Phobius"/>
    </source>
</evidence>
<dbReference type="PANTHER" id="PTHR30348">
    <property type="entry name" value="UNCHARACTERIZED PROTEIN YECE"/>
    <property type="match status" value="1"/>
</dbReference>
<name>A0A841K224_9BACT</name>
<comment type="caution">
    <text evidence="2">The sequence shown here is derived from an EMBL/GenBank/DDBJ whole genome shotgun (WGS) entry which is preliminary data.</text>
</comment>
<keyword evidence="3" id="KW-1185">Reference proteome</keyword>
<dbReference type="Pfam" id="PF01904">
    <property type="entry name" value="DUF72"/>
    <property type="match status" value="1"/>
</dbReference>
<dbReference type="Gene3D" id="3.20.20.410">
    <property type="entry name" value="Protein of unknown function UPF0759"/>
    <property type="match status" value="1"/>
</dbReference>
<dbReference type="RefSeq" id="WP_050061173.1">
    <property type="nucleotide sequence ID" value="NZ_JACHEK010000008.1"/>
</dbReference>
<dbReference type="InterPro" id="IPR036520">
    <property type="entry name" value="UPF0759_sf"/>
</dbReference>
<dbReference type="EMBL" id="JACHEK010000008">
    <property type="protein sequence ID" value="MBB6145989.1"/>
    <property type="molecule type" value="Genomic_DNA"/>
</dbReference>
<dbReference type="OrthoDB" id="9780310at2"/>
<sequence>MDRKHGKVRIGISGWTYAPWRGVFYPPKLPQKQELSYSSRAFSSIEINGSFYSLQRPTSYQRWRDETPDDFVFAVKGSRFITHMLKLRNAEKALANFFASGLLALGPKLGPILWQFPPQFSFQPERIESFFKILPKNMDEAGVLASGHDLPAKDRAFVEPASRGKIRHAMEIRHPSFVCEEFIALLRKHRVALVCADTVEWPRLMDVTADFIYCRLHGSAQLYVSGYGPKALDRWATRVADWASGGEAEGEHASATPAPRGAAGRDVYVYFDNDAKVRAPVDAQGLIRRVEKLTGSAGRSTGFAARI</sequence>
<dbReference type="Proteomes" id="UP000538666">
    <property type="component" value="Unassembled WGS sequence"/>
</dbReference>
<gene>
    <name evidence="2" type="ORF">HNQ77_003959</name>
</gene>
<evidence type="ECO:0000313" key="2">
    <source>
        <dbReference type="EMBL" id="MBB6145989.1"/>
    </source>
</evidence>
<keyword evidence="1" id="KW-0472">Membrane</keyword>
<keyword evidence="1" id="KW-1133">Transmembrane helix</keyword>